<keyword evidence="8" id="KW-1185">Reference proteome</keyword>
<comment type="similarity">
    <text evidence="1">Belongs to the low molecular weight phosphotyrosine protein phosphatase family.</text>
</comment>
<dbReference type="SUPFAM" id="SSF52788">
    <property type="entry name" value="Phosphotyrosine protein phosphatases I"/>
    <property type="match status" value="1"/>
</dbReference>
<sequence length="149" mass="16749">MTKILMVCLGNICRSPLAEGILKSKVDGSKVFVDSAGTGGFHVGEPPDSRSVEVAQKHGIDITDQRCRKFTKEDFARFDHIFVMDKNNYRDIMALAESAEDRKKVRLLLEFADQGPMEVPDPYYGGRDGFQKVFDMIDETCKRIAAQLN</sequence>
<dbReference type="RefSeq" id="WP_045800572.1">
    <property type="nucleotide sequence ID" value="NZ_CP011071.1"/>
</dbReference>
<feature type="active site" description="Proton donor" evidence="5">
    <location>
        <position position="121"/>
    </location>
</feature>
<dbReference type="PATRIC" id="fig|516051.4.peg.3"/>
<evidence type="ECO:0000313" key="7">
    <source>
        <dbReference type="EMBL" id="AKA33697.1"/>
    </source>
</evidence>
<organism evidence="7 8">
    <name type="scientific">Flagellimonas lutaonensis</name>
    <dbReference type="NCBI Taxonomy" id="516051"/>
    <lineage>
        <taxon>Bacteria</taxon>
        <taxon>Pseudomonadati</taxon>
        <taxon>Bacteroidota</taxon>
        <taxon>Flavobacteriia</taxon>
        <taxon>Flavobacteriales</taxon>
        <taxon>Flavobacteriaceae</taxon>
        <taxon>Flagellimonas</taxon>
    </lineage>
</organism>
<feature type="domain" description="Phosphotyrosine protein phosphatase I" evidence="6">
    <location>
        <begin position="2"/>
        <end position="147"/>
    </location>
</feature>
<dbReference type="GO" id="GO:0004725">
    <property type="term" value="F:protein tyrosine phosphatase activity"/>
    <property type="evidence" value="ECO:0007669"/>
    <property type="project" value="UniProtKB-EC"/>
</dbReference>
<evidence type="ECO:0000256" key="4">
    <source>
        <dbReference type="ARBA" id="ARBA00022912"/>
    </source>
</evidence>
<dbReference type="PANTHER" id="PTHR11717:SF7">
    <property type="entry name" value="LOW MOLECULAR WEIGHT PHOSPHOTYROSINE PROTEIN PHOSPHATASE"/>
    <property type="match status" value="1"/>
</dbReference>
<dbReference type="InterPro" id="IPR017867">
    <property type="entry name" value="Tyr_phospatase_low_mol_wt"/>
</dbReference>
<dbReference type="InterPro" id="IPR050438">
    <property type="entry name" value="LMW_PTPase"/>
</dbReference>
<dbReference type="SMART" id="SM00226">
    <property type="entry name" value="LMWPc"/>
    <property type="match status" value="1"/>
</dbReference>
<name>A0A0D5YNB9_9FLAO</name>
<dbReference type="OrthoDB" id="9784339at2"/>
<evidence type="ECO:0000313" key="8">
    <source>
        <dbReference type="Proteomes" id="UP000032726"/>
    </source>
</evidence>
<dbReference type="Gene3D" id="3.40.50.2300">
    <property type="match status" value="1"/>
</dbReference>
<evidence type="ECO:0000256" key="3">
    <source>
        <dbReference type="ARBA" id="ARBA00022801"/>
    </source>
</evidence>
<keyword evidence="4" id="KW-0904">Protein phosphatase</keyword>
<dbReference type="STRING" id="516051.VC82_3"/>
<evidence type="ECO:0000256" key="1">
    <source>
        <dbReference type="ARBA" id="ARBA00011063"/>
    </source>
</evidence>
<feature type="active site" evidence="5">
    <location>
        <position position="14"/>
    </location>
</feature>
<evidence type="ECO:0000256" key="5">
    <source>
        <dbReference type="PIRSR" id="PIRSR617867-1"/>
    </source>
</evidence>
<evidence type="ECO:0000259" key="6">
    <source>
        <dbReference type="SMART" id="SM00226"/>
    </source>
</evidence>
<dbReference type="HOGENOM" id="CLU_071415_2_2_10"/>
<dbReference type="EMBL" id="CP011071">
    <property type="protein sequence ID" value="AKA33697.1"/>
    <property type="molecule type" value="Genomic_DNA"/>
</dbReference>
<reference evidence="7 8" key="1">
    <citation type="submission" date="2015-03" db="EMBL/GenBank/DDBJ databases">
        <title>Complete genome sequence of Muricauda lutaonensis CC-HSB-11T, isolated from a coastal hot spring.</title>
        <authorList>
            <person name="Kim K.M."/>
        </authorList>
    </citation>
    <scope>NUCLEOTIDE SEQUENCE [LARGE SCALE GENOMIC DNA]</scope>
    <source>
        <strain evidence="7 8">CC-HSB-11</strain>
    </source>
</reference>
<feature type="active site" description="Nucleophile" evidence="5">
    <location>
        <position position="8"/>
    </location>
</feature>
<dbReference type="InterPro" id="IPR036196">
    <property type="entry name" value="Ptyr_pPase_sf"/>
</dbReference>
<dbReference type="Proteomes" id="UP000032726">
    <property type="component" value="Chromosome"/>
</dbReference>
<dbReference type="Pfam" id="PF01451">
    <property type="entry name" value="LMWPc"/>
    <property type="match status" value="1"/>
</dbReference>
<dbReference type="KEGG" id="mlt:VC82_3"/>
<dbReference type="PANTHER" id="PTHR11717">
    <property type="entry name" value="LOW MOLECULAR WEIGHT PROTEIN TYROSINE PHOSPHATASE"/>
    <property type="match status" value="1"/>
</dbReference>
<dbReference type="PRINTS" id="PR00719">
    <property type="entry name" value="LMWPTPASE"/>
</dbReference>
<dbReference type="EC" id="3.1.3.48" evidence="2"/>
<dbReference type="InterPro" id="IPR023485">
    <property type="entry name" value="Ptyr_pPase"/>
</dbReference>
<gene>
    <name evidence="7" type="ORF">VC82_3</name>
</gene>
<evidence type="ECO:0000256" key="2">
    <source>
        <dbReference type="ARBA" id="ARBA00013064"/>
    </source>
</evidence>
<keyword evidence="3" id="KW-0378">Hydrolase</keyword>
<dbReference type="CDD" id="cd16343">
    <property type="entry name" value="LMWPTP"/>
    <property type="match status" value="1"/>
</dbReference>
<dbReference type="AlphaFoldDB" id="A0A0D5YNB9"/>
<protein>
    <recommendedName>
        <fullName evidence="2">protein-tyrosine-phosphatase</fullName>
        <ecNumber evidence="2">3.1.3.48</ecNumber>
    </recommendedName>
</protein>
<accession>A0A0D5YNB9</accession>
<proteinExistence type="inferred from homology"/>